<accession>A0A0C9TZZ9</accession>
<keyword evidence="1" id="KW-0812">Transmembrane</keyword>
<reference evidence="2 3" key="1">
    <citation type="submission" date="2014-06" db="EMBL/GenBank/DDBJ databases">
        <title>Evolutionary Origins and Diversification of the Mycorrhizal Mutualists.</title>
        <authorList>
            <consortium name="DOE Joint Genome Institute"/>
            <consortium name="Mycorrhizal Genomics Consortium"/>
            <person name="Kohler A."/>
            <person name="Kuo A."/>
            <person name="Nagy L.G."/>
            <person name="Floudas D."/>
            <person name="Copeland A."/>
            <person name="Barry K.W."/>
            <person name="Cichocki N."/>
            <person name="Veneault-Fourrey C."/>
            <person name="LaButti K."/>
            <person name="Lindquist E.A."/>
            <person name="Lipzen A."/>
            <person name="Lundell T."/>
            <person name="Morin E."/>
            <person name="Murat C."/>
            <person name="Riley R."/>
            <person name="Ohm R."/>
            <person name="Sun H."/>
            <person name="Tunlid A."/>
            <person name="Henrissat B."/>
            <person name="Grigoriev I.V."/>
            <person name="Hibbett D.S."/>
            <person name="Martin F."/>
        </authorList>
    </citation>
    <scope>NUCLEOTIDE SEQUENCE [LARGE SCALE GENOMIC DNA]</scope>
    <source>
        <strain evidence="2 3">SS14</strain>
    </source>
</reference>
<sequence length="64" mass="6896">MPLKTSRIIDELLGIMIYVAGLVASKMVLACGVGTVDLGYDHGRLNMCAYYYDLYQSMGGGSTV</sequence>
<dbReference type="Proteomes" id="UP000054279">
    <property type="component" value="Unassembled WGS sequence"/>
</dbReference>
<keyword evidence="1" id="KW-1133">Transmembrane helix</keyword>
<keyword evidence="1" id="KW-0472">Membrane</keyword>
<name>A0A0C9TZZ9_SPHS4</name>
<protein>
    <submittedName>
        <fullName evidence="2">Uncharacterized protein</fullName>
    </submittedName>
</protein>
<proteinExistence type="predicted"/>
<evidence type="ECO:0000256" key="1">
    <source>
        <dbReference type="SAM" id="Phobius"/>
    </source>
</evidence>
<dbReference type="HOGENOM" id="CLU_2869074_0_0_1"/>
<evidence type="ECO:0000313" key="2">
    <source>
        <dbReference type="EMBL" id="KIJ35968.1"/>
    </source>
</evidence>
<feature type="transmembrane region" description="Helical" evidence="1">
    <location>
        <begin position="12"/>
        <end position="36"/>
    </location>
</feature>
<dbReference type="AlphaFoldDB" id="A0A0C9TZZ9"/>
<keyword evidence="3" id="KW-1185">Reference proteome</keyword>
<evidence type="ECO:0000313" key="3">
    <source>
        <dbReference type="Proteomes" id="UP000054279"/>
    </source>
</evidence>
<gene>
    <name evidence="2" type="ORF">M422DRAFT_261730</name>
</gene>
<organism evidence="2 3">
    <name type="scientific">Sphaerobolus stellatus (strain SS14)</name>
    <dbReference type="NCBI Taxonomy" id="990650"/>
    <lineage>
        <taxon>Eukaryota</taxon>
        <taxon>Fungi</taxon>
        <taxon>Dikarya</taxon>
        <taxon>Basidiomycota</taxon>
        <taxon>Agaricomycotina</taxon>
        <taxon>Agaricomycetes</taxon>
        <taxon>Phallomycetidae</taxon>
        <taxon>Geastrales</taxon>
        <taxon>Sphaerobolaceae</taxon>
        <taxon>Sphaerobolus</taxon>
    </lineage>
</organism>
<dbReference type="EMBL" id="KN837183">
    <property type="protein sequence ID" value="KIJ35968.1"/>
    <property type="molecule type" value="Genomic_DNA"/>
</dbReference>